<proteinExistence type="predicted"/>
<evidence type="ECO:0000256" key="1">
    <source>
        <dbReference type="SAM" id="MobiDB-lite"/>
    </source>
</evidence>
<reference evidence="2" key="2">
    <citation type="submission" date="2015-07" db="EMBL/GenBank/DDBJ databases">
        <authorList>
            <person name="Noorani M."/>
        </authorList>
    </citation>
    <scope>NUCLEOTIDE SEQUENCE</scope>
    <source>
        <strain evidence="2">Yugu1</strain>
    </source>
</reference>
<reference evidence="2" key="1">
    <citation type="journal article" date="2012" name="Nat. Biotechnol.">
        <title>Reference genome sequence of the model plant Setaria.</title>
        <authorList>
            <person name="Bennetzen J.L."/>
            <person name="Schmutz J."/>
            <person name="Wang H."/>
            <person name="Percifield R."/>
            <person name="Hawkins J."/>
            <person name="Pontaroli A.C."/>
            <person name="Estep M."/>
            <person name="Feng L."/>
            <person name="Vaughn J.N."/>
            <person name="Grimwood J."/>
            <person name="Jenkins J."/>
            <person name="Barry K."/>
            <person name="Lindquist E."/>
            <person name="Hellsten U."/>
            <person name="Deshpande S."/>
            <person name="Wang X."/>
            <person name="Wu X."/>
            <person name="Mitros T."/>
            <person name="Triplett J."/>
            <person name="Yang X."/>
            <person name="Ye C.Y."/>
            <person name="Mauro-Herrera M."/>
            <person name="Wang L."/>
            <person name="Li P."/>
            <person name="Sharma M."/>
            <person name="Sharma R."/>
            <person name="Ronald P.C."/>
            <person name="Panaud O."/>
            <person name="Kellogg E.A."/>
            <person name="Brutnell T.P."/>
            <person name="Doust A.N."/>
            <person name="Tuskan G.A."/>
            <person name="Rokhsar D."/>
            <person name="Devos K.M."/>
        </authorList>
    </citation>
    <scope>NUCLEOTIDE SEQUENCE [LARGE SCALE GENOMIC DNA]</scope>
    <source>
        <strain evidence="2">Yugu1</strain>
    </source>
</reference>
<feature type="region of interest" description="Disordered" evidence="1">
    <location>
        <begin position="91"/>
        <end position="115"/>
    </location>
</feature>
<dbReference type="EMBL" id="CM003533">
    <property type="protein sequence ID" value="RCV30739.1"/>
    <property type="molecule type" value="Genomic_DNA"/>
</dbReference>
<feature type="region of interest" description="Disordered" evidence="1">
    <location>
        <begin position="1"/>
        <end position="22"/>
    </location>
</feature>
<accession>A0A368RKL1</accession>
<gene>
    <name evidence="2" type="ORF">SETIT_6G119400v2</name>
</gene>
<sequence length="115" mass="12004">MLQKASRGRPLDIVAPGPPAPAPRATALPHAHIVESSRIRCAMWWRGGYACEEAHGEHVTAGHICGCWPKPSSQPWSSGCQAAPACAPSGCVPRGGDTGGRTAAETRQGSERPNL</sequence>
<dbReference type="AlphaFoldDB" id="A0A368RKL1"/>
<protein>
    <submittedName>
        <fullName evidence="2">Uncharacterized protein</fullName>
    </submittedName>
</protein>
<evidence type="ECO:0000313" key="2">
    <source>
        <dbReference type="EMBL" id="RCV30739.1"/>
    </source>
</evidence>
<name>A0A368RKL1_SETIT</name>
<organism evidence="2">
    <name type="scientific">Setaria italica</name>
    <name type="common">Foxtail millet</name>
    <name type="synonym">Panicum italicum</name>
    <dbReference type="NCBI Taxonomy" id="4555"/>
    <lineage>
        <taxon>Eukaryota</taxon>
        <taxon>Viridiplantae</taxon>
        <taxon>Streptophyta</taxon>
        <taxon>Embryophyta</taxon>
        <taxon>Tracheophyta</taxon>
        <taxon>Spermatophyta</taxon>
        <taxon>Magnoliopsida</taxon>
        <taxon>Liliopsida</taxon>
        <taxon>Poales</taxon>
        <taxon>Poaceae</taxon>
        <taxon>PACMAD clade</taxon>
        <taxon>Panicoideae</taxon>
        <taxon>Panicodae</taxon>
        <taxon>Paniceae</taxon>
        <taxon>Cenchrinae</taxon>
        <taxon>Setaria</taxon>
    </lineage>
</organism>